<dbReference type="InterPro" id="IPR036249">
    <property type="entry name" value="Thioredoxin-like_sf"/>
</dbReference>
<dbReference type="InterPro" id="IPR000866">
    <property type="entry name" value="AhpC/TSA"/>
</dbReference>
<comment type="caution">
    <text evidence="3">The sequence shown here is derived from an EMBL/GenBank/DDBJ whole genome shotgun (WGS) entry which is preliminary data.</text>
</comment>
<dbReference type="Proteomes" id="UP000567293">
    <property type="component" value="Unassembled WGS sequence"/>
</dbReference>
<proteinExistence type="predicted"/>
<keyword evidence="4" id="KW-1185">Reference proteome</keyword>
<gene>
    <name evidence="3" type="ORF">HRJ53_25010</name>
</gene>
<dbReference type="CDD" id="cd02966">
    <property type="entry name" value="TlpA_like_family"/>
    <property type="match status" value="1"/>
</dbReference>
<accession>A0A7V8SZM1</accession>
<dbReference type="Pfam" id="PF00578">
    <property type="entry name" value="AhpC-TSA"/>
    <property type="match status" value="1"/>
</dbReference>
<evidence type="ECO:0000256" key="1">
    <source>
        <dbReference type="SAM" id="SignalP"/>
    </source>
</evidence>
<feature type="chain" id="PRO_5031012220" evidence="1">
    <location>
        <begin position="25"/>
        <end position="153"/>
    </location>
</feature>
<keyword evidence="1" id="KW-0732">Signal</keyword>
<feature type="domain" description="Thioredoxin" evidence="2">
    <location>
        <begin position="27"/>
        <end position="153"/>
    </location>
</feature>
<dbReference type="GO" id="GO:0016491">
    <property type="term" value="F:oxidoreductase activity"/>
    <property type="evidence" value="ECO:0007669"/>
    <property type="project" value="InterPro"/>
</dbReference>
<dbReference type="GO" id="GO:0016209">
    <property type="term" value="F:antioxidant activity"/>
    <property type="evidence" value="ECO:0007669"/>
    <property type="project" value="InterPro"/>
</dbReference>
<evidence type="ECO:0000313" key="4">
    <source>
        <dbReference type="Proteomes" id="UP000567293"/>
    </source>
</evidence>
<dbReference type="SUPFAM" id="SSF52833">
    <property type="entry name" value="Thioredoxin-like"/>
    <property type="match status" value="1"/>
</dbReference>
<name>A0A7V8SZM1_9BACT</name>
<dbReference type="InterPro" id="IPR013766">
    <property type="entry name" value="Thioredoxin_domain"/>
</dbReference>
<dbReference type="PANTHER" id="PTHR42852">
    <property type="entry name" value="THIOL:DISULFIDE INTERCHANGE PROTEIN DSBE"/>
    <property type="match status" value="1"/>
</dbReference>
<dbReference type="PANTHER" id="PTHR42852:SF17">
    <property type="entry name" value="THIOREDOXIN-LIKE PROTEIN HI_1115"/>
    <property type="match status" value="1"/>
</dbReference>
<evidence type="ECO:0000313" key="3">
    <source>
        <dbReference type="EMBL" id="MBA0088258.1"/>
    </source>
</evidence>
<feature type="non-terminal residue" evidence="3">
    <location>
        <position position="153"/>
    </location>
</feature>
<dbReference type="PROSITE" id="PS51352">
    <property type="entry name" value="THIOREDOXIN_2"/>
    <property type="match status" value="1"/>
</dbReference>
<dbReference type="AlphaFoldDB" id="A0A7V8SZM1"/>
<sequence length="153" mass="16726">MRVRTILFRVALCAVLLGSALGLAVGSNEKEPAPRFSATTTTGEKFTNQTIKGKVALFEFWTTWCDYCANEAAFVDKIGKELAAKGLVLLAIDVGESKKTVKKYLEQHPRDCKIVLMEDTNLAAMYQATVYPIYVVINRDGFIAGTQRGAGGE</sequence>
<protein>
    <submittedName>
        <fullName evidence="3">TlpA family protein disulfide reductase</fullName>
    </submittedName>
</protein>
<evidence type="ECO:0000259" key="2">
    <source>
        <dbReference type="PROSITE" id="PS51352"/>
    </source>
</evidence>
<reference evidence="3" key="1">
    <citation type="submission" date="2020-06" db="EMBL/GenBank/DDBJ databases">
        <title>Legume-microbial interactions unlock mineral nutrients during tropical forest succession.</title>
        <authorList>
            <person name="Epihov D.Z."/>
        </authorList>
    </citation>
    <scope>NUCLEOTIDE SEQUENCE [LARGE SCALE GENOMIC DNA]</scope>
    <source>
        <strain evidence="3">Pan2503</strain>
    </source>
</reference>
<feature type="signal peptide" evidence="1">
    <location>
        <begin position="1"/>
        <end position="24"/>
    </location>
</feature>
<dbReference type="EMBL" id="JACDQQ010002414">
    <property type="protein sequence ID" value="MBA0088258.1"/>
    <property type="molecule type" value="Genomic_DNA"/>
</dbReference>
<dbReference type="InterPro" id="IPR050553">
    <property type="entry name" value="Thioredoxin_ResA/DsbE_sf"/>
</dbReference>
<organism evidence="3 4">
    <name type="scientific">Candidatus Acidiferrum panamense</name>
    <dbReference type="NCBI Taxonomy" id="2741543"/>
    <lineage>
        <taxon>Bacteria</taxon>
        <taxon>Pseudomonadati</taxon>
        <taxon>Acidobacteriota</taxon>
        <taxon>Terriglobia</taxon>
        <taxon>Candidatus Acidiferrales</taxon>
        <taxon>Candidatus Acidiferrum</taxon>
    </lineage>
</organism>
<dbReference type="Gene3D" id="3.40.30.10">
    <property type="entry name" value="Glutaredoxin"/>
    <property type="match status" value="1"/>
</dbReference>